<organism evidence="7 8">
    <name type="scientific">Halocaridina rubra</name>
    <name type="common">Hawaiian red shrimp</name>
    <dbReference type="NCBI Taxonomy" id="373956"/>
    <lineage>
        <taxon>Eukaryota</taxon>
        <taxon>Metazoa</taxon>
        <taxon>Ecdysozoa</taxon>
        <taxon>Arthropoda</taxon>
        <taxon>Crustacea</taxon>
        <taxon>Multicrustacea</taxon>
        <taxon>Malacostraca</taxon>
        <taxon>Eumalacostraca</taxon>
        <taxon>Eucarida</taxon>
        <taxon>Decapoda</taxon>
        <taxon>Pleocyemata</taxon>
        <taxon>Caridea</taxon>
        <taxon>Atyoidea</taxon>
        <taxon>Atyidae</taxon>
        <taxon>Halocaridina</taxon>
    </lineage>
</organism>
<protein>
    <recommendedName>
        <fullName evidence="6">FAM69 protein-kinase domain-containing protein</fullName>
    </recommendedName>
</protein>
<evidence type="ECO:0000259" key="6">
    <source>
        <dbReference type="Pfam" id="PF12260"/>
    </source>
</evidence>
<keyword evidence="5" id="KW-0812">Transmembrane</keyword>
<keyword evidence="8" id="KW-1185">Reference proteome</keyword>
<sequence length="402" mass="46111">MRWKWKGYLPYQFMVVIFLLLYGWQESVDESFVNLEMCPACYGQSLCGAMLKKQNSDVDNFLLRGYSQWKIMKFFNIKNVYFASFHEKLVVMKKLAHDSELQEFDEVLCKASRHSLNCNVSLALKTLLSEAGDDILQVISRHPELFEKSDATKCAHNRTILELFKKYSVIDYGPYHRHHFLTMLAVNMEPLMMMTYHSKWFPAIHGTCGRIIVEEYVGPTLTHLAGEPWHIRADYARQLLEMAGELSDGEFRLYLTDVSMDNFAVDEQGRVKIIDAENLVIVDSLQDNLDSSEHVNDGFGCKDCLSFSYEDLCSHRSSDHNFFAVCKGMLSSTSFSEDIPEGLLHSPPDWVMLEHTSIFNLIEECAAHPLDPYNYSKPKRREAAAALHSLLLAVTSSNQLRI</sequence>
<evidence type="ECO:0000256" key="4">
    <source>
        <dbReference type="ARBA" id="ARBA00022729"/>
    </source>
</evidence>
<reference evidence="7 8" key="1">
    <citation type="submission" date="2023-11" db="EMBL/GenBank/DDBJ databases">
        <title>Halocaridina rubra genome assembly.</title>
        <authorList>
            <person name="Smith C."/>
        </authorList>
    </citation>
    <scope>NUCLEOTIDE SEQUENCE [LARGE SCALE GENOMIC DNA]</scope>
    <source>
        <strain evidence="7">EP-1</strain>
        <tissue evidence="7">Whole</tissue>
    </source>
</reference>
<dbReference type="Proteomes" id="UP001381693">
    <property type="component" value="Unassembled WGS sequence"/>
</dbReference>
<feature type="transmembrane region" description="Helical" evidence="5">
    <location>
        <begin position="7"/>
        <end position="24"/>
    </location>
</feature>
<name>A0AAN8XFE7_HALRR</name>
<comment type="similarity">
    <text evidence="2">Belongs to the DIPK family.</text>
</comment>
<comment type="caution">
    <text evidence="7">The sequence shown here is derived from an EMBL/GenBank/DDBJ whole genome shotgun (WGS) entry which is preliminary data.</text>
</comment>
<proteinExistence type="inferred from homology"/>
<dbReference type="InterPro" id="IPR020519">
    <property type="entry name" value="DIPK2A/B"/>
</dbReference>
<keyword evidence="5" id="KW-1133">Transmembrane helix</keyword>
<dbReference type="InterPro" id="IPR011009">
    <property type="entry name" value="Kinase-like_dom_sf"/>
</dbReference>
<evidence type="ECO:0000256" key="3">
    <source>
        <dbReference type="ARBA" id="ARBA00022525"/>
    </source>
</evidence>
<dbReference type="GO" id="GO:0005576">
    <property type="term" value="C:extracellular region"/>
    <property type="evidence" value="ECO:0007669"/>
    <property type="project" value="UniProtKB-SubCell"/>
</dbReference>
<evidence type="ECO:0000256" key="1">
    <source>
        <dbReference type="ARBA" id="ARBA00004613"/>
    </source>
</evidence>
<dbReference type="Pfam" id="PF12260">
    <property type="entry name" value="PIP49_C"/>
    <property type="match status" value="1"/>
</dbReference>
<dbReference type="EMBL" id="JAXCGZ010004068">
    <property type="protein sequence ID" value="KAK7082337.1"/>
    <property type="molecule type" value="Genomic_DNA"/>
</dbReference>
<gene>
    <name evidence="7" type="ORF">SK128_004051</name>
</gene>
<feature type="domain" description="FAM69 protein-kinase" evidence="6">
    <location>
        <begin position="184"/>
        <end position="367"/>
    </location>
</feature>
<keyword evidence="3" id="KW-0964">Secreted</keyword>
<accession>A0AAN8XFE7</accession>
<dbReference type="AlphaFoldDB" id="A0AAN8XFE7"/>
<dbReference type="SUPFAM" id="SSF56112">
    <property type="entry name" value="Protein kinase-like (PK-like)"/>
    <property type="match status" value="1"/>
</dbReference>
<evidence type="ECO:0000313" key="7">
    <source>
        <dbReference type="EMBL" id="KAK7082337.1"/>
    </source>
</evidence>
<keyword evidence="5" id="KW-0472">Membrane</keyword>
<comment type="subcellular location">
    <subcellularLocation>
        <location evidence="1">Secreted</location>
    </subcellularLocation>
</comment>
<dbReference type="PANTHER" id="PTHR32073">
    <property type="entry name" value="GH11358P"/>
    <property type="match status" value="1"/>
</dbReference>
<evidence type="ECO:0000256" key="2">
    <source>
        <dbReference type="ARBA" id="ARBA00006338"/>
    </source>
</evidence>
<dbReference type="InterPro" id="IPR022049">
    <property type="entry name" value="FAM69_kinase_dom"/>
</dbReference>
<dbReference type="PANTHER" id="PTHR32073:SF7">
    <property type="entry name" value="GH11358P"/>
    <property type="match status" value="1"/>
</dbReference>
<evidence type="ECO:0000256" key="5">
    <source>
        <dbReference type="SAM" id="Phobius"/>
    </source>
</evidence>
<keyword evidence="4" id="KW-0732">Signal</keyword>
<evidence type="ECO:0000313" key="8">
    <source>
        <dbReference type="Proteomes" id="UP001381693"/>
    </source>
</evidence>